<feature type="transmembrane region" description="Helical" evidence="1">
    <location>
        <begin position="46"/>
        <end position="62"/>
    </location>
</feature>
<name>A0A4V3CST6_9FLAO</name>
<keyword evidence="2" id="KW-0732">Signal</keyword>
<dbReference type="EMBL" id="SNXR01000002">
    <property type="protein sequence ID" value="TDP61691.1"/>
    <property type="molecule type" value="Genomic_DNA"/>
</dbReference>
<gene>
    <name evidence="3" type="ORF">BC748_0105</name>
</gene>
<organism evidence="3 4">
    <name type="scientific">Flavobacterium dankookense</name>
    <dbReference type="NCBI Taxonomy" id="706186"/>
    <lineage>
        <taxon>Bacteria</taxon>
        <taxon>Pseudomonadati</taxon>
        <taxon>Bacteroidota</taxon>
        <taxon>Flavobacteriia</taxon>
        <taxon>Flavobacteriales</taxon>
        <taxon>Flavobacteriaceae</taxon>
        <taxon>Flavobacterium</taxon>
    </lineage>
</organism>
<sequence length="69" mass="7646">MKNILKFALLAFIMLYDFTAFAQPGDDDGGGGVEDVDPQPAPINSKLILLLVVGLIFAYYSFKKNRKHV</sequence>
<dbReference type="OrthoDB" id="1375790at2"/>
<dbReference type="Proteomes" id="UP000295260">
    <property type="component" value="Unassembled WGS sequence"/>
</dbReference>
<evidence type="ECO:0000313" key="4">
    <source>
        <dbReference type="Proteomes" id="UP000295260"/>
    </source>
</evidence>
<dbReference type="AlphaFoldDB" id="A0A4V3CST6"/>
<evidence type="ECO:0000313" key="3">
    <source>
        <dbReference type="EMBL" id="TDP61691.1"/>
    </source>
</evidence>
<keyword evidence="4" id="KW-1185">Reference proteome</keyword>
<evidence type="ECO:0008006" key="5">
    <source>
        <dbReference type="Google" id="ProtNLM"/>
    </source>
</evidence>
<keyword evidence="1" id="KW-1133">Transmembrane helix</keyword>
<evidence type="ECO:0000256" key="1">
    <source>
        <dbReference type="SAM" id="Phobius"/>
    </source>
</evidence>
<reference evidence="3 4" key="1">
    <citation type="submission" date="2019-03" db="EMBL/GenBank/DDBJ databases">
        <title>Genomic Encyclopedia of Archaeal and Bacterial Type Strains, Phase II (KMG-II): from individual species to whole genera.</title>
        <authorList>
            <person name="Goeker M."/>
        </authorList>
    </citation>
    <scope>NUCLEOTIDE SEQUENCE [LARGE SCALE GENOMIC DNA]</scope>
    <source>
        <strain evidence="3 4">DSM 25687</strain>
    </source>
</reference>
<dbReference type="RefSeq" id="WP_133531503.1">
    <property type="nucleotide sequence ID" value="NZ_SNXR01000002.1"/>
</dbReference>
<accession>A0A4V3CST6</accession>
<feature type="chain" id="PRO_5020189876" description="Signal peptidase" evidence="2">
    <location>
        <begin position="23"/>
        <end position="69"/>
    </location>
</feature>
<proteinExistence type="predicted"/>
<keyword evidence="1" id="KW-0472">Membrane</keyword>
<feature type="signal peptide" evidence="2">
    <location>
        <begin position="1"/>
        <end position="22"/>
    </location>
</feature>
<evidence type="ECO:0000256" key="2">
    <source>
        <dbReference type="SAM" id="SignalP"/>
    </source>
</evidence>
<protein>
    <recommendedName>
        <fullName evidence="5">Signal peptidase</fullName>
    </recommendedName>
</protein>
<comment type="caution">
    <text evidence="3">The sequence shown here is derived from an EMBL/GenBank/DDBJ whole genome shotgun (WGS) entry which is preliminary data.</text>
</comment>
<keyword evidence="1" id="KW-0812">Transmembrane</keyword>